<evidence type="ECO:0000313" key="3">
    <source>
        <dbReference type="Proteomes" id="UP000324222"/>
    </source>
</evidence>
<reference evidence="2 3" key="1">
    <citation type="submission" date="2019-05" db="EMBL/GenBank/DDBJ databases">
        <title>Another draft genome of Portunus trituberculatus and its Hox gene families provides insights of decapod evolution.</title>
        <authorList>
            <person name="Jeong J.-H."/>
            <person name="Song I."/>
            <person name="Kim S."/>
            <person name="Choi T."/>
            <person name="Kim D."/>
            <person name="Ryu S."/>
            <person name="Kim W."/>
        </authorList>
    </citation>
    <scope>NUCLEOTIDE SEQUENCE [LARGE SCALE GENOMIC DNA]</scope>
    <source>
        <tissue evidence="2">Muscle</tissue>
    </source>
</reference>
<organism evidence="2 3">
    <name type="scientific">Portunus trituberculatus</name>
    <name type="common">Swimming crab</name>
    <name type="synonym">Neptunus trituberculatus</name>
    <dbReference type="NCBI Taxonomy" id="210409"/>
    <lineage>
        <taxon>Eukaryota</taxon>
        <taxon>Metazoa</taxon>
        <taxon>Ecdysozoa</taxon>
        <taxon>Arthropoda</taxon>
        <taxon>Crustacea</taxon>
        <taxon>Multicrustacea</taxon>
        <taxon>Malacostraca</taxon>
        <taxon>Eumalacostraca</taxon>
        <taxon>Eucarida</taxon>
        <taxon>Decapoda</taxon>
        <taxon>Pleocyemata</taxon>
        <taxon>Brachyura</taxon>
        <taxon>Eubrachyura</taxon>
        <taxon>Portunoidea</taxon>
        <taxon>Portunidae</taxon>
        <taxon>Portuninae</taxon>
        <taxon>Portunus</taxon>
    </lineage>
</organism>
<comment type="caution">
    <text evidence="2">The sequence shown here is derived from an EMBL/GenBank/DDBJ whole genome shotgun (WGS) entry which is preliminary data.</text>
</comment>
<keyword evidence="3" id="KW-1185">Reference proteome</keyword>
<name>A0A5B7JVM7_PORTR</name>
<sequence length="82" mass="8919">MVVVVGGDGGGAGGGPDDATYPAPPPGHVRLLSMPGRIMRGGHWLRHHTETRRLLNYSSTWHRGLRCDVKVPGDPLWLTLKQ</sequence>
<dbReference type="AlphaFoldDB" id="A0A5B7JVM7"/>
<evidence type="ECO:0000313" key="2">
    <source>
        <dbReference type="EMBL" id="MPC97088.1"/>
    </source>
</evidence>
<accession>A0A5B7JVM7</accession>
<protein>
    <submittedName>
        <fullName evidence="2">Uncharacterized protein</fullName>
    </submittedName>
</protein>
<gene>
    <name evidence="2" type="ORF">E2C01_092379</name>
</gene>
<proteinExistence type="predicted"/>
<feature type="compositionally biased region" description="Gly residues" evidence="1">
    <location>
        <begin position="1"/>
        <end position="16"/>
    </location>
</feature>
<dbReference type="EMBL" id="VSRR010108558">
    <property type="protein sequence ID" value="MPC97088.1"/>
    <property type="molecule type" value="Genomic_DNA"/>
</dbReference>
<evidence type="ECO:0000256" key="1">
    <source>
        <dbReference type="SAM" id="MobiDB-lite"/>
    </source>
</evidence>
<feature type="region of interest" description="Disordered" evidence="1">
    <location>
        <begin position="1"/>
        <end position="25"/>
    </location>
</feature>
<dbReference type="Proteomes" id="UP000324222">
    <property type="component" value="Unassembled WGS sequence"/>
</dbReference>